<sequence>MCAVLAVVFVATIVVELISGWGHPWIFVYPAAAFGPLAVVTWSRGCDGERQPHDVMRAKS</sequence>
<evidence type="ECO:0000313" key="1">
    <source>
        <dbReference type="EMBL" id="KDE98169.1"/>
    </source>
</evidence>
<accession>A0A064CC03</accession>
<gene>
    <name evidence="1" type="ORF">Y900_004215</name>
</gene>
<keyword evidence="2" id="KW-1185">Reference proteome</keyword>
<evidence type="ECO:0000313" key="2">
    <source>
        <dbReference type="Proteomes" id="UP000022835"/>
    </source>
</evidence>
<dbReference type="Proteomes" id="UP000022835">
    <property type="component" value="Unassembled WGS sequence"/>
</dbReference>
<reference evidence="1" key="1">
    <citation type="submission" date="2014-05" db="EMBL/GenBank/DDBJ databases">
        <title>Genome sequence of Mycobacterium aromaticivorans strain JS19b1T (= DSM 45407T).</title>
        <authorList>
            <person name="Kwak Y."/>
            <person name="Park G.-S."/>
            <person name="Li Q.X."/>
            <person name="Lee S.-E."/>
            <person name="Shin J.-H."/>
        </authorList>
    </citation>
    <scope>NUCLEOTIDE SEQUENCE [LARGE SCALE GENOMIC DNA]</scope>
    <source>
        <strain evidence="1">JS19b1</strain>
    </source>
</reference>
<name>A0A064CC03_9MYCO</name>
<protein>
    <submittedName>
        <fullName evidence="1">Uncharacterized protein</fullName>
    </submittedName>
</protein>
<organism evidence="1 2">
    <name type="scientific">Mycolicibacterium aromaticivorans JS19b1 = JCM 16368</name>
    <dbReference type="NCBI Taxonomy" id="1440774"/>
    <lineage>
        <taxon>Bacteria</taxon>
        <taxon>Bacillati</taxon>
        <taxon>Actinomycetota</taxon>
        <taxon>Actinomycetes</taxon>
        <taxon>Mycobacteriales</taxon>
        <taxon>Mycobacteriaceae</taxon>
        <taxon>Mycolicibacterium</taxon>
    </lineage>
</organism>
<dbReference type="EMBL" id="JALN02000001">
    <property type="protein sequence ID" value="KDE98169.1"/>
    <property type="molecule type" value="Genomic_DNA"/>
</dbReference>
<dbReference type="AlphaFoldDB" id="A0A064CC03"/>
<proteinExistence type="predicted"/>
<dbReference type="STRING" id="1440774.Y900_004215"/>
<comment type="caution">
    <text evidence="1">The sequence shown here is derived from an EMBL/GenBank/DDBJ whole genome shotgun (WGS) entry which is preliminary data.</text>
</comment>